<feature type="domain" description="AAA" evidence="1">
    <location>
        <begin position="1"/>
        <end position="178"/>
    </location>
</feature>
<sequence>MRKIAVAMAKGGVGKTTTAVTLAHGLAMTGATVVLVDCDTQGQAAGFLGVKPPHGVYEFVTGENRKGEPVSKNSALFPARDNLWLLAGGMGLVELKHRLGEYPRDQRHAVLASALVPKGDGLDYLIFDCAPGWDVLSVNVLMAADEVLCPVAMQAPSLEGLKVFFSYLLSAQKQNPALRLKYVLPTLFDRRTRHSPEVLGQLKKRFARQMCAPIGYNTGLSEAAARGQTIFELRPGAVSAEGYRLLVRKVIEDGKNQETHS</sequence>
<evidence type="ECO:0000313" key="2">
    <source>
        <dbReference type="EMBL" id="ABW68401.1"/>
    </source>
</evidence>
<dbReference type="eggNOG" id="COG1192">
    <property type="taxonomic scope" value="Bacteria"/>
</dbReference>
<dbReference type="HOGENOM" id="CLU_037612_1_2_7"/>
<dbReference type="EMBL" id="CP000859">
    <property type="protein sequence ID" value="ABW68401.1"/>
    <property type="molecule type" value="Genomic_DNA"/>
</dbReference>
<evidence type="ECO:0000313" key="3">
    <source>
        <dbReference type="Proteomes" id="UP000008561"/>
    </source>
</evidence>
<dbReference type="PANTHER" id="PTHR13696">
    <property type="entry name" value="P-LOOP CONTAINING NUCLEOSIDE TRIPHOSPHATE HYDROLASE"/>
    <property type="match status" value="1"/>
</dbReference>
<dbReference type="Gene3D" id="3.40.50.300">
    <property type="entry name" value="P-loop containing nucleotide triphosphate hydrolases"/>
    <property type="match status" value="1"/>
</dbReference>
<accession>A8ZWS0</accession>
<dbReference type="KEGG" id="dol:Dole_2598"/>
<dbReference type="AlphaFoldDB" id="A8ZWS0"/>
<dbReference type="Pfam" id="PF13614">
    <property type="entry name" value="AAA_31"/>
    <property type="match status" value="1"/>
</dbReference>
<proteinExistence type="predicted"/>
<keyword evidence="3" id="KW-1185">Reference proteome</keyword>
<evidence type="ECO:0000259" key="1">
    <source>
        <dbReference type="Pfam" id="PF13614"/>
    </source>
</evidence>
<reference evidence="2 3" key="1">
    <citation type="submission" date="2007-10" db="EMBL/GenBank/DDBJ databases">
        <title>Complete sequence of Desulfococcus oleovorans Hxd3.</title>
        <authorList>
            <consortium name="US DOE Joint Genome Institute"/>
            <person name="Copeland A."/>
            <person name="Lucas S."/>
            <person name="Lapidus A."/>
            <person name="Barry K."/>
            <person name="Glavina del Rio T."/>
            <person name="Dalin E."/>
            <person name="Tice H."/>
            <person name="Pitluck S."/>
            <person name="Kiss H."/>
            <person name="Brettin T."/>
            <person name="Bruce D."/>
            <person name="Detter J.C."/>
            <person name="Han C."/>
            <person name="Schmutz J."/>
            <person name="Larimer F."/>
            <person name="Land M."/>
            <person name="Hauser L."/>
            <person name="Kyrpides N."/>
            <person name="Kim E."/>
            <person name="Wawrik B."/>
            <person name="Richardson P."/>
        </authorList>
    </citation>
    <scope>NUCLEOTIDE SEQUENCE [LARGE SCALE GENOMIC DNA]</scope>
    <source>
        <strain evidence="3">DSM 6200 / JCM 39069 / Hxd3</strain>
    </source>
</reference>
<name>A8ZWS0_DESOH</name>
<dbReference type="RefSeq" id="WP_012176013.1">
    <property type="nucleotide sequence ID" value="NC_009943.1"/>
</dbReference>
<dbReference type="OrthoDB" id="9815116at2"/>
<dbReference type="STRING" id="96561.Dole_2598"/>
<dbReference type="CDD" id="cd02042">
    <property type="entry name" value="ParAB_family"/>
    <property type="match status" value="1"/>
</dbReference>
<dbReference type="InterPro" id="IPR025669">
    <property type="entry name" value="AAA_dom"/>
</dbReference>
<dbReference type="Proteomes" id="UP000008561">
    <property type="component" value="Chromosome"/>
</dbReference>
<dbReference type="InterPro" id="IPR050678">
    <property type="entry name" value="DNA_Partitioning_ATPase"/>
</dbReference>
<gene>
    <name evidence="2" type="ordered locus">Dole_2598</name>
</gene>
<organism evidence="2 3">
    <name type="scientific">Desulfosudis oleivorans (strain DSM 6200 / JCM 39069 / Hxd3)</name>
    <name type="common">Desulfococcus oleovorans</name>
    <dbReference type="NCBI Taxonomy" id="96561"/>
    <lineage>
        <taxon>Bacteria</taxon>
        <taxon>Pseudomonadati</taxon>
        <taxon>Thermodesulfobacteriota</taxon>
        <taxon>Desulfobacteria</taxon>
        <taxon>Desulfobacterales</taxon>
        <taxon>Desulfosudaceae</taxon>
        <taxon>Desulfosudis</taxon>
    </lineage>
</organism>
<protein>
    <submittedName>
        <fullName evidence="2">Cobyrinic acid ac-diamide synthase</fullName>
    </submittedName>
</protein>
<dbReference type="SUPFAM" id="SSF52540">
    <property type="entry name" value="P-loop containing nucleoside triphosphate hydrolases"/>
    <property type="match status" value="1"/>
</dbReference>
<dbReference type="InterPro" id="IPR027417">
    <property type="entry name" value="P-loop_NTPase"/>
</dbReference>
<dbReference type="PANTHER" id="PTHR13696:SF52">
    <property type="entry name" value="PARA FAMILY PROTEIN CT_582"/>
    <property type="match status" value="1"/>
</dbReference>